<dbReference type="Proteomes" id="UP001371456">
    <property type="component" value="Unassembled WGS sequence"/>
</dbReference>
<dbReference type="InterPro" id="IPR043502">
    <property type="entry name" value="DNA/RNA_pol_sf"/>
</dbReference>
<reference evidence="1 2" key="1">
    <citation type="submission" date="2024-02" db="EMBL/GenBank/DDBJ databases">
        <title>de novo genome assembly of Solanum bulbocastanum strain 11H21.</title>
        <authorList>
            <person name="Hosaka A.J."/>
        </authorList>
    </citation>
    <scope>NUCLEOTIDE SEQUENCE [LARGE SCALE GENOMIC DNA]</scope>
    <source>
        <tissue evidence="1">Young leaves</tissue>
    </source>
</reference>
<dbReference type="SUPFAM" id="SSF56672">
    <property type="entry name" value="DNA/RNA polymerases"/>
    <property type="match status" value="1"/>
</dbReference>
<dbReference type="InterPro" id="IPR043128">
    <property type="entry name" value="Rev_trsase/Diguanyl_cyclase"/>
</dbReference>
<comment type="caution">
    <text evidence="1">The sequence shown here is derived from an EMBL/GenBank/DDBJ whole genome shotgun (WGS) entry which is preliminary data.</text>
</comment>
<evidence type="ECO:0000313" key="1">
    <source>
        <dbReference type="EMBL" id="KAK6786729.1"/>
    </source>
</evidence>
<dbReference type="EMBL" id="JBANQN010000006">
    <property type="protein sequence ID" value="KAK6786729.1"/>
    <property type="molecule type" value="Genomic_DNA"/>
</dbReference>
<accession>A0AAN8YBG6</accession>
<dbReference type="AlphaFoldDB" id="A0AAN8YBG6"/>
<dbReference type="Gene3D" id="3.30.70.270">
    <property type="match status" value="1"/>
</dbReference>
<sequence length="76" mass="8511">MVFVALNTVPLGSPRKGVSTDLKIRAMVEWPRPKTVKALRGFTGLTGYYRKYVVNYGTINRRITDLLKQDAPSNGI</sequence>
<keyword evidence="2" id="KW-1185">Reference proteome</keyword>
<organism evidence="1 2">
    <name type="scientific">Solanum bulbocastanum</name>
    <name type="common">Wild potato</name>
    <dbReference type="NCBI Taxonomy" id="147425"/>
    <lineage>
        <taxon>Eukaryota</taxon>
        <taxon>Viridiplantae</taxon>
        <taxon>Streptophyta</taxon>
        <taxon>Embryophyta</taxon>
        <taxon>Tracheophyta</taxon>
        <taxon>Spermatophyta</taxon>
        <taxon>Magnoliopsida</taxon>
        <taxon>eudicotyledons</taxon>
        <taxon>Gunneridae</taxon>
        <taxon>Pentapetalae</taxon>
        <taxon>asterids</taxon>
        <taxon>lamiids</taxon>
        <taxon>Solanales</taxon>
        <taxon>Solanaceae</taxon>
        <taxon>Solanoideae</taxon>
        <taxon>Solaneae</taxon>
        <taxon>Solanum</taxon>
    </lineage>
</organism>
<proteinExistence type="predicted"/>
<evidence type="ECO:0000313" key="2">
    <source>
        <dbReference type="Proteomes" id="UP001371456"/>
    </source>
</evidence>
<name>A0AAN8YBG6_SOLBU</name>
<gene>
    <name evidence="1" type="ORF">RDI58_015254</name>
</gene>
<protein>
    <submittedName>
        <fullName evidence="1">Uncharacterized protein</fullName>
    </submittedName>
</protein>